<keyword evidence="3" id="KW-0378">Hydrolase</keyword>
<evidence type="ECO:0000256" key="1">
    <source>
        <dbReference type="ARBA" id="ARBA00009589"/>
    </source>
</evidence>
<dbReference type="AlphaFoldDB" id="A0ABD3NP92"/>
<evidence type="ECO:0000256" key="2">
    <source>
        <dbReference type="ARBA" id="ARBA00022723"/>
    </source>
</evidence>
<comment type="similarity">
    <text evidence="1">Belongs to the 5'(3')-deoxyribonucleotidase family.</text>
</comment>
<comment type="caution">
    <text evidence="6">The sequence shown here is derived from an EMBL/GenBank/DDBJ whole genome shotgun (WGS) entry which is preliminary data.</text>
</comment>
<evidence type="ECO:0000313" key="7">
    <source>
        <dbReference type="Proteomes" id="UP001530400"/>
    </source>
</evidence>
<organism evidence="6 7">
    <name type="scientific">Cyclotella atomus</name>
    <dbReference type="NCBI Taxonomy" id="382360"/>
    <lineage>
        <taxon>Eukaryota</taxon>
        <taxon>Sar</taxon>
        <taxon>Stramenopiles</taxon>
        <taxon>Ochrophyta</taxon>
        <taxon>Bacillariophyta</taxon>
        <taxon>Coscinodiscophyceae</taxon>
        <taxon>Thalassiosirophycidae</taxon>
        <taxon>Stephanodiscales</taxon>
        <taxon>Stephanodiscaceae</taxon>
        <taxon>Cyclotella</taxon>
    </lineage>
</organism>
<dbReference type="InterPro" id="IPR008380">
    <property type="entry name" value="HAD-SF_hydro_IG_5-nucl"/>
</dbReference>
<feature type="signal peptide" evidence="5">
    <location>
        <begin position="1"/>
        <end position="22"/>
    </location>
</feature>
<dbReference type="PANTHER" id="PTHR12103">
    <property type="entry name" value="5'-NUCLEOTIDASE DOMAIN-CONTAINING"/>
    <property type="match status" value="1"/>
</dbReference>
<dbReference type="GO" id="GO:0046872">
    <property type="term" value="F:metal ion binding"/>
    <property type="evidence" value="ECO:0007669"/>
    <property type="project" value="UniProtKB-KW"/>
</dbReference>
<dbReference type="InterPro" id="IPR036412">
    <property type="entry name" value="HAD-like_sf"/>
</dbReference>
<feature type="chain" id="PRO_5044884174" description="5'-nucleotidase" evidence="5">
    <location>
        <begin position="23"/>
        <end position="646"/>
    </location>
</feature>
<evidence type="ECO:0000256" key="4">
    <source>
        <dbReference type="ARBA" id="ARBA00022842"/>
    </source>
</evidence>
<dbReference type="SUPFAM" id="SSF56784">
    <property type="entry name" value="HAD-like"/>
    <property type="match status" value="1"/>
</dbReference>
<reference evidence="6 7" key="1">
    <citation type="submission" date="2024-10" db="EMBL/GenBank/DDBJ databases">
        <title>Updated reference genomes for cyclostephanoid diatoms.</title>
        <authorList>
            <person name="Roberts W.R."/>
            <person name="Alverson A.J."/>
        </authorList>
    </citation>
    <scope>NUCLEOTIDE SEQUENCE [LARGE SCALE GENOMIC DNA]</scope>
    <source>
        <strain evidence="6 7">AJA010-31</strain>
    </source>
</reference>
<dbReference type="GO" id="GO:0016787">
    <property type="term" value="F:hydrolase activity"/>
    <property type="evidence" value="ECO:0007669"/>
    <property type="project" value="UniProtKB-KW"/>
</dbReference>
<keyword evidence="5" id="KW-0732">Signal</keyword>
<evidence type="ECO:0000256" key="3">
    <source>
        <dbReference type="ARBA" id="ARBA00022801"/>
    </source>
</evidence>
<dbReference type="InterPro" id="IPR023214">
    <property type="entry name" value="HAD_sf"/>
</dbReference>
<dbReference type="Pfam" id="PF05761">
    <property type="entry name" value="5_nucleotid"/>
    <property type="match status" value="1"/>
</dbReference>
<evidence type="ECO:0000313" key="6">
    <source>
        <dbReference type="EMBL" id="KAL3777642.1"/>
    </source>
</evidence>
<dbReference type="EMBL" id="JALLPJ020001033">
    <property type="protein sequence ID" value="KAL3777642.1"/>
    <property type="molecule type" value="Genomic_DNA"/>
</dbReference>
<sequence length="646" mass="74657">MTVSQLLPLSLTATFLATLSWSLSIKTPSLIHCRMASKSCKSFTRPAFLNGVTNSQVFVPPTQRSKLHASVNNEMSSYDIDEDEAAEQALATNGANGDTPHTIYDESINDYREVTASQRYSDTLRKFSLSLPTIANLPSSRPISSHRVFCNRELRIDNLKAVGFDMDYTLAQYQQPAFDKLAFDGAKEKLVHSLGYPEEVLDFEYDHTYWVRGLIIDTQRGNFLKIDRHKYVRVAYHGFQPISKNMRKQLYSRTFNKVPSFTEKYFVNMDTLFQHVDAHLFASLVELKDYGEHDFLDGKTYEEIYRQVRECVDLCHRDGVIKDEVARNPEKYLVLDKGLVPMLNKFRESGIKVFLLTNSYWEYTSTAMNYLYHEKKVDAETQKKNEWLELFDLVVVGSCKPAYLTDPYLNLFRVVPEDGSLRNTDGLFEIEALGEDGAAKFLKMGKTFQGGNWNHLQAMLDIEAGEEILYVGDHLYADVLRSKRALGWRSCFIMPELPEEMRIFQKQLSLRTSIMELRKLREEFSQYNDVLTRKFENSGEEMSEDWQKQFLQIEEDDMLIKEKLADANLEYHSSFHPRWGQMFVAGYQDSRFGYFVKNYACLYTSKATNLGLTALSKSFRTSGELLPHDNEMTDSFVDFIDEGDDY</sequence>
<protein>
    <recommendedName>
        <fullName evidence="8">5'-nucleotidase</fullName>
    </recommendedName>
</protein>
<dbReference type="Proteomes" id="UP001530400">
    <property type="component" value="Unassembled WGS sequence"/>
</dbReference>
<dbReference type="PANTHER" id="PTHR12103:SF15">
    <property type="entry name" value="CYTOSOLIC PURINE 5'-NUCLEOTIDASE"/>
    <property type="match status" value="1"/>
</dbReference>
<evidence type="ECO:0000256" key="5">
    <source>
        <dbReference type="SAM" id="SignalP"/>
    </source>
</evidence>
<proteinExistence type="inferred from homology"/>
<name>A0ABD3NP92_9STRA</name>
<dbReference type="NCBIfam" id="TIGR02244">
    <property type="entry name" value="HAD-IG-Ncltidse"/>
    <property type="match status" value="1"/>
</dbReference>
<gene>
    <name evidence="6" type="ORF">ACHAWO_012531</name>
</gene>
<accession>A0ABD3NP92</accession>
<dbReference type="Gene3D" id="3.40.50.1000">
    <property type="entry name" value="HAD superfamily/HAD-like"/>
    <property type="match status" value="1"/>
</dbReference>
<keyword evidence="2" id="KW-0479">Metal-binding</keyword>
<evidence type="ECO:0008006" key="8">
    <source>
        <dbReference type="Google" id="ProtNLM"/>
    </source>
</evidence>
<keyword evidence="7" id="KW-1185">Reference proteome</keyword>
<keyword evidence="4" id="KW-0460">Magnesium</keyword>